<keyword evidence="3" id="KW-1185">Reference proteome</keyword>
<evidence type="ECO:0000313" key="2">
    <source>
        <dbReference type="EMBL" id="NCJ06231.1"/>
    </source>
</evidence>
<sequence>MGKNKVYRKQLEGQRQALAEHLTKIAEEQEKTADLQDQGLIAHWEKTVANCRQQIAKLERRLKS</sequence>
<dbReference type="EMBL" id="WVIC01000010">
    <property type="protein sequence ID" value="NCJ06231.1"/>
    <property type="molecule type" value="Genomic_DNA"/>
</dbReference>
<keyword evidence="1" id="KW-0175">Coiled coil</keyword>
<evidence type="ECO:0000256" key="1">
    <source>
        <dbReference type="SAM" id="Coils"/>
    </source>
</evidence>
<proteinExistence type="predicted"/>
<gene>
    <name evidence="2" type="ORF">GS597_06805</name>
</gene>
<protein>
    <submittedName>
        <fullName evidence="2">Uncharacterized protein</fullName>
    </submittedName>
</protein>
<feature type="coiled-coil region" evidence="1">
    <location>
        <begin position="8"/>
        <end position="61"/>
    </location>
</feature>
<comment type="caution">
    <text evidence="2">The sequence shown here is derived from an EMBL/GenBank/DDBJ whole genome shotgun (WGS) entry which is preliminary data.</text>
</comment>
<dbReference type="Proteomes" id="UP000607397">
    <property type="component" value="Unassembled WGS sequence"/>
</dbReference>
<accession>A0A8K2A6V6</accession>
<evidence type="ECO:0000313" key="3">
    <source>
        <dbReference type="Proteomes" id="UP000607397"/>
    </source>
</evidence>
<organism evidence="2 3">
    <name type="scientific">Petrachloros mirabilis ULC683</name>
    <dbReference type="NCBI Taxonomy" id="2781853"/>
    <lineage>
        <taxon>Bacteria</taxon>
        <taxon>Bacillati</taxon>
        <taxon>Cyanobacteriota</taxon>
        <taxon>Cyanophyceae</taxon>
        <taxon>Synechococcales</taxon>
        <taxon>Petrachlorosaceae</taxon>
        <taxon>Petrachloros</taxon>
        <taxon>Petrachloros mirabilis</taxon>
    </lineage>
</organism>
<reference evidence="2" key="1">
    <citation type="submission" date="2019-12" db="EMBL/GenBank/DDBJ databases">
        <title>High-Quality draft genome sequences of three cyanobacteria isolated from the limestone walls of the Old Cathedral of Coimbra.</title>
        <authorList>
            <person name="Tiago I."/>
            <person name="Soares F."/>
            <person name="Portugal A."/>
        </authorList>
    </citation>
    <scope>NUCLEOTIDE SEQUENCE [LARGE SCALE GENOMIC DNA]</scope>
    <source>
        <strain evidence="2">C</strain>
    </source>
</reference>
<name>A0A8K2A6V6_9CYAN</name>
<dbReference type="AlphaFoldDB" id="A0A8K2A6V6"/>
<dbReference type="RefSeq" id="WP_161824712.1">
    <property type="nucleotide sequence ID" value="NZ_WVIC01000010.1"/>
</dbReference>